<accession>A0A2T0V0C7</accession>
<dbReference type="AlphaFoldDB" id="A0A2T0V0C7"/>
<keyword evidence="3 6" id="KW-1133">Transmembrane helix</keyword>
<dbReference type="Proteomes" id="UP000237822">
    <property type="component" value="Unassembled WGS sequence"/>
</dbReference>
<dbReference type="GO" id="GO:0016020">
    <property type="term" value="C:membrane"/>
    <property type="evidence" value="ECO:0007669"/>
    <property type="project" value="UniProtKB-SubCell"/>
</dbReference>
<dbReference type="OrthoDB" id="5006039at2"/>
<name>A0A2T0V0C7_9MICO</name>
<evidence type="ECO:0000313" key="9">
    <source>
        <dbReference type="Proteomes" id="UP000237822"/>
    </source>
</evidence>
<keyword evidence="4 6" id="KW-0472">Membrane</keyword>
<evidence type="ECO:0000313" key="8">
    <source>
        <dbReference type="EMBL" id="PRY63639.1"/>
    </source>
</evidence>
<feature type="transmembrane region" description="Helical" evidence="6">
    <location>
        <begin position="154"/>
        <end position="177"/>
    </location>
</feature>
<comment type="caution">
    <text evidence="8">The sequence shown here is derived from an EMBL/GenBank/DDBJ whole genome shotgun (WGS) entry which is preliminary data.</text>
</comment>
<evidence type="ECO:0000256" key="6">
    <source>
        <dbReference type="SAM" id="Phobius"/>
    </source>
</evidence>
<dbReference type="InterPro" id="IPR009908">
    <property type="entry name" value="Methylamine_util_MauE"/>
</dbReference>
<keyword evidence="9" id="KW-1185">Reference proteome</keyword>
<proteinExistence type="predicted"/>
<evidence type="ECO:0000259" key="7">
    <source>
        <dbReference type="Pfam" id="PF07291"/>
    </source>
</evidence>
<feature type="domain" description="Methylamine utilisation protein MauE" evidence="7">
    <location>
        <begin position="2"/>
        <end position="132"/>
    </location>
</feature>
<dbReference type="Pfam" id="PF07291">
    <property type="entry name" value="MauE"/>
    <property type="match status" value="1"/>
</dbReference>
<sequence length="366" mass="38292">MQQAAWVLAPLVLVAVLLLSAAAKVGKGASLQSVIANLRLPARILPARLARAIPAIELALALGLLLPWWPLVLVAAVATLGLMVVYWLLIARGLTITPRPSCGCFGQAGDHRIRPRTLLRNTLLVAAAVATVALAQSGRTVWSVLAGAAPGDVLWLALATLTALVTWIVAGGQGIALPRRTARQQQEPMDAPDGSDVDGAELDYVRTPFPSAVLFDPASGPATLAELARERAQLLVFVNCYCASTRDAMAAQPGWQQRLEALDVRLVFSVPIKEEFVGDPPSGTLLDHAALAWQAFDLTASPSAVLLGADQLLAGGPVAGEDEVRSFIGEIEEQLRGGIPDNDDGAGPEGTGTVVESEQAGVTDAR</sequence>
<feature type="region of interest" description="Disordered" evidence="5">
    <location>
        <begin position="335"/>
        <end position="366"/>
    </location>
</feature>
<dbReference type="RefSeq" id="WP_106295949.1">
    <property type="nucleotide sequence ID" value="NZ_PVTI01000001.1"/>
</dbReference>
<reference evidence="8 9" key="1">
    <citation type="submission" date="2018-03" db="EMBL/GenBank/DDBJ databases">
        <title>Genomic Encyclopedia of Archaeal and Bacterial Type Strains, Phase II (KMG-II): from individual species to whole genera.</title>
        <authorList>
            <person name="Goeker M."/>
        </authorList>
    </citation>
    <scope>NUCLEOTIDE SEQUENCE [LARGE SCALE GENOMIC DNA]</scope>
    <source>
        <strain evidence="8 9">ATCC BAA-1496</strain>
    </source>
</reference>
<evidence type="ECO:0000256" key="3">
    <source>
        <dbReference type="ARBA" id="ARBA00022989"/>
    </source>
</evidence>
<evidence type="ECO:0000256" key="1">
    <source>
        <dbReference type="ARBA" id="ARBA00004141"/>
    </source>
</evidence>
<organism evidence="8 9">
    <name type="scientific">Knoellia remsis</name>
    <dbReference type="NCBI Taxonomy" id="407159"/>
    <lineage>
        <taxon>Bacteria</taxon>
        <taxon>Bacillati</taxon>
        <taxon>Actinomycetota</taxon>
        <taxon>Actinomycetes</taxon>
        <taxon>Micrococcales</taxon>
        <taxon>Intrasporangiaceae</taxon>
        <taxon>Knoellia</taxon>
    </lineage>
</organism>
<evidence type="ECO:0000256" key="4">
    <source>
        <dbReference type="ARBA" id="ARBA00023136"/>
    </source>
</evidence>
<protein>
    <submittedName>
        <fullName evidence="8">Methylamine utilization protein MauE</fullName>
    </submittedName>
</protein>
<gene>
    <name evidence="8" type="ORF">BCF74_10137</name>
</gene>
<dbReference type="EMBL" id="PVTI01000001">
    <property type="protein sequence ID" value="PRY63639.1"/>
    <property type="molecule type" value="Genomic_DNA"/>
</dbReference>
<evidence type="ECO:0000256" key="5">
    <source>
        <dbReference type="SAM" id="MobiDB-lite"/>
    </source>
</evidence>
<evidence type="ECO:0000256" key="2">
    <source>
        <dbReference type="ARBA" id="ARBA00022692"/>
    </source>
</evidence>
<dbReference type="UniPathway" id="UPA00895"/>
<comment type="subcellular location">
    <subcellularLocation>
        <location evidence="1">Membrane</location>
        <topology evidence="1">Multi-pass membrane protein</topology>
    </subcellularLocation>
</comment>
<feature type="transmembrane region" description="Helical" evidence="6">
    <location>
        <begin position="68"/>
        <end position="89"/>
    </location>
</feature>
<dbReference type="GO" id="GO:0030416">
    <property type="term" value="P:methylamine metabolic process"/>
    <property type="evidence" value="ECO:0007669"/>
    <property type="project" value="InterPro"/>
</dbReference>
<keyword evidence="2 6" id="KW-0812">Transmembrane</keyword>
<feature type="transmembrane region" description="Helical" evidence="6">
    <location>
        <begin position="122"/>
        <end position="142"/>
    </location>
</feature>